<organism evidence="2 3">
    <name type="scientific">Microterricola gilva</name>
    <dbReference type="NCBI Taxonomy" id="393267"/>
    <lineage>
        <taxon>Bacteria</taxon>
        <taxon>Bacillati</taxon>
        <taxon>Actinomycetota</taxon>
        <taxon>Actinomycetes</taxon>
        <taxon>Micrococcales</taxon>
        <taxon>Microbacteriaceae</taxon>
        <taxon>Microterricola</taxon>
    </lineage>
</organism>
<dbReference type="OrthoDB" id="4698148at2"/>
<dbReference type="RefSeq" id="WP_130505719.1">
    <property type="nucleotide sequence ID" value="NZ_SHLC01000001.1"/>
</dbReference>
<evidence type="ECO:0000256" key="1">
    <source>
        <dbReference type="SAM" id="Phobius"/>
    </source>
</evidence>
<dbReference type="Pfam" id="PF10067">
    <property type="entry name" value="DUF2306"/>
    <property type="match status" value="1"/>
</dbReference>
<gene>
    <name evidence="2" type="ORF">EV379_1678</name>
</gene>
<feature type="transmembrane region" description="Helical" evidence="1">
    <location>
        <begin position="132"/>
        <end position="153"/>
    </location>
</feature>
<feature type="transmembrane region" description="Helical" evidence="1">
    <location>
        <begin position="21"/>
        <end position="41"/>
    </location>
</feature>
<evidence type="ECO:0000313" key="2">
    <source>
        <dbReference type="EMBL" id="RZU65347.1"/>
    </source>
</evidence>
<keyword evidence="1" id="KW-0812">Transmembrane</keyword>
<protein>
    <submittedName>
        <fullName evidence="2">Putative membrane protein DUF2306</fullName>
    </submittedName>
</protein>
<feature type="transmembrane region" description="Helical" evidence="1">
    <location>
        <begin position="97"/>
        <end position="120"/>
    </location>
</feature>
<dbReference type="AlphaFoldDB" id="A0A4Q8ALC9"/>
<comment type="caution">
    <text evidence="2">The sequence shown here is derived from an EMBL/GenBank/DDBJ whole genome shotgun (WGS) entry which is preliminary data.</text>
</comment>
<feature type="transmembrane region" description="Helical" evidence="1">
    <location>
        <begin position="199"/>
        <end position="216"/>
    </location>
</feature>
<accession>A0A4Q8ALC9</accession>
<dbReference type="EMBL" id="SHLC01000001">
    <property type="protein sequence ID" value="RZU65347.1"/>
    <property type="molecule type" value="Genomic_DNA"/>
</dbReference>
<feature type="transmembrane region" description="Helical" evidence="1">
    <location>
        <begin position="165"/>
        <end position="187"/>
    </location>
</feature>
<proteinExistence type="predicted"/>
<dbReference type="Proteomes" id="UP000291483">
    <property type="component" value="Unassembled WGS sequence"/>
</dbReference>
<name>A0A4Q8ALC9_9MICO</name>
<keyword evidence="1" id="KW-0472">Membrane</keyword>
<sequence>MTSVTAITRSSTDRPPRRPGGWLVPTGLILLSLIPVLGGAFRLSELGGGAAITADNARFFAAPVPIVAHIVGATVYCLLGAFQFVPALRGRRAWHRIAGLILIPAGLIAALSGLWMAVFVTPAPGAGGTLLLALRLAFGSALAACIILGVVAIRRRDFGSHGAWMTRAYALGVAAGTQAIVFAIWIIGGGATDELTGAVLMGTAWVINAAVAELVIRRRSRGAGVARSPSHPAVP</sequence>
<feature type="transmembrane region" description="Helical" evidence="1">
    <location>
        <begin position="61"/>
        <end position="85"/>
    </location>
</feature>
<keyword evidence="3" id="KW-1185">Reference proteome</keyword>
<evidence type="ECO:0000313" key="3">
    <source>
        <dbReference type="Proteomes" id="UP000291483"/>
    </source>
</evidence>
<reference evidence="2 3" key="1">
    <citation type="submission" date="2019-02" db="EMBL/GenBank/DDBJ databases">
        <title>Sequencing the genomes of 1000 actinobacteria strains.</title>
        <authorList>
            <person name="Klenk H.-P."/>
        </authorList>
    </citation>
    <scope>NUCLEOTIDE SEQUENCE [LARGE SCALE GENOMIC DNA]</scope>
    <source>
        <strain evidence="2 3">DSM 18319</strain>
    </source>
</reference>
<dbReference type="InterPro" id="IPR018750">
    <property type="entry name" value="DUF2306_membrane"/>
</dbReference>
<keyword evidence="1" id="KW-1133">Transmembrane helix</keyword>